<dbReference type="eggNOG" id="COG2801">
    <property type="taxonomic scope" value="Bacteria"/>
</dbReference>
<dbReference type="PANTHER" id="PTHR46889:SF4">
    <property type="entry name" value="TRANSPOSASE INSO FOR INSERTION SEQUENCE ELEMENT IS911B-RELATED"/>
    <property type="match status" value="1"/>
</dbReference>
<dbReference type="HOGENOM" id="CLU_027402_21_2_7"/>
<dbReference type="Proteomes" id="UP000000602">
    <property type="component" value="Chromosome"/>
</dbReference>
<sequence length="136" mass="15631">MMHYTFIRNHHSRFTVKKMCQTLLISESGYYRWLQEPISKRCRENNILKNLIQELYVEHGGMVGSPMVTADLRAEAQVADVGKKRVARIMKESSMQCKSLKKFKTTTESNHAFPVAPNILNRNFTVAAPTRFGLVI</sequence>
<dbReference type="EMBL" id="CR522870">
    <property type="protein sequence ID" value="CAG36871.1"/>
    <property type="molecule type" value="Genomic_DNA"/>
</dbReference>
<feature type="domain" description="HTH-like" evidence="1">
    <location>
        <begin position="45"/>
        <end position="103"/>
    </location>
</feature>
<keyword evidence="3" id="KW-1185">Reference proteome</keyword>
<dbReference type="Pfam" id="PF13276">
    <property type="entry name" value="HTH_21"/>
    <property type="match status" value="1"/>
</dbReference>
<dbReference type="InterPro" id="IPR050900">
    <property type="entry name" value="Transposase_IS3/IS150/IS904"/>
</dbReference>
<dbReference type="AlphaFoldDB" id="Q6ALA4"/>
<evidence type="ECO:0000313" key="2">
    <source>
        <dbReference type="EMBL" id="CAG36871.1"/>
    </source>
</evidence>
<evidence type="ECO:0000259" key="1">
    <source>
        <dbReference type="Pfam" id="PF13276"/>
    </source>
</evidence>
<evidence type="ECO:0000313" key="3">
    <source>
        <dbReference type="Proteomes" id="UP000000602"/>
    </source>
</evidence>
<proteinExistence type="predicted"/>
<accession>Q6ALA4</accession>
<dbReference type="InterPro" id="IPR025948">
    <property type="entry name" value="HTH-like_dom"/>
</dbReference>
<reference evidence="3" key="1">
    <citation type="journal article" date="2004" name="Environ. Microbiol.">
        <title>The genome of Desulfotalea psychrophila, a sulfate-reducing bacterium from permanently cold Arctic sediments.</title>
        <authorList>
            <person name="Rabus R."/>
            <person name="Ruepp A."/>
            <person name="Frickey T."/>
            <person name="Rattei T."/>
            <person name="Fartmann B."/>
            <person name="Stark M."/>
            <person name="Bauer M."/>
            <person name="Zibat A."/>
            <person name="Lombardot T."/>
            <person name="Becker I."/>
            <person name="Amann J."/>
            <person name="Gellner K."/>
            <person name="Teeling H."/>
            <person name="Leuschner W.D."/>
            <person name="Gloeckner F.-O."/>
            <person name="Lupas A.N."/>
            <person name="Amann R."/>
            <person name="Klenk H.-P."/>
        </authorList>
    </citation>
    <scope>NUCLEOTIDE SEQUENCE [LARGE SCALE GENOMIC DNA]</scope>
    <source>
        <strain evidence="3">DSM 12343 / LSv54</strain>
    </source>
</reference>
<protein>
    <submittedName>
        <fullName evidence="2">Related to transposase</fullName>
    </submittedName>
</protein>
<gene>
    <name evidence="2" type="ordered locus">DP2142</name>
</gene>
<name>Q6ALA4_DESPS</name>
<dbReference type="PANTHER" id="PTHR46889">
    <property type="entry name" value="TRANSPOSASE INSF FOR INSERTION SEQUENCE IS3B-RELATED"/>
    <property type="match status" value="1"/>
</dbReference>
<dbReference type="KEGG" id="dps:DP2142"/>
<dbReference type="STRING" id="177439.DP2142"/>
<organism evidence="2 3">
    <name type="scientific">Desulfotalea psychrophila (strain LSv54 / DSM 12343)</name>
    <dbReference type="NCBI Taxonomy" id="177439"/>
    <lineage>
        <taxon>Bacteria</taxon>
        <taxon>Pseudomonadati</taxon>
        <taxon>Thermodesulfobacteriota</taxon>
        <taxon>Desulfobulbia</taxon>
        <taxon>Desulfobulbales</taxon>
        <taxon>Desulfocapsaceae</taxon>
        <taxon>Desulfotalea</taxon>
    </lineage>
</organism>